<dbReference type="AlphaFoldDB" id="A0A0R1U8N1"/>
<comment type="caution">
    <text evidence="6">The sequence shown here is derived from an EMBL/GenBank/DDBJ whole genome shotgun (WGS) entry which is preliminary data.</text>
</comment>
<gene>
    <name evidence="6" type="ORF">FC43_GL000838</name>
</gene>
<reference evidence="6 7" key="1">
    <citation type="journal article" date="2015" name="Genome Announc.">
        <title>Expanding the biotechnology potential of lactobacilli through comparative genomics of 213 strains and associated genera.</title>
        <authorList>
            <person name="Sun Z."/>
            <person name="Harris H.M."/>
            <person name="McCann A."/>
            <person name="Guo C."/>
            <person name="Argimon S."/>
            <person name="Zhang W."/>
            <person name="Yang X."/>
            <person name="Jeffery I.B."/>
            <person name="Cooney J.C."/>
            <person name="Kagawa T.F."/>
            <person name="Liu W."/>
            <person name="Song Y."/>
            <person name="Salvetti E."/>
            <person name="Wrobel A."/>
            <person name="Rasinkangas P."/>
            <person name="Parkhill J."/>
            <person name="Rea M.C."/>
            <person name="O'Sullivan O."/>
            <person name="Ritari J."/>
            <person name="Douillard F.P."/>
            <person name="Paul Ross R."/>
            <person name="Yang R."/>
            <person name="Briner A.E."/>
            <person name="Felis G.E."/>
            <person name="de Vos W.M."/>
            <person name="Barrangou R."/>
            <person name="Klaenhammer T.R."/>
            <person name="Caufield P.W."/>
            <person name="Cui Y."/>
            <person name="Zhang H."/>
            <person name="O'Toole P.W."/>
        </authorList>
    </citation>
    <scope>NUCLEOTIDE SEQUENCE [LARGE SCALE GENOMIC DNA]</scope>
    <source>
        <strain evidence="6 7">DSM 15946</strain>
    </source>
</reference>
<evidence type="ECO:0000256" key="2">
    <source>
        <dbReference type="ARBA" id="ARBA00022448"/>
    </source>
</evidence>
<dbReference type="RefSeq" id="WP_019205505.1">
    <property type="nucleotide sequence ID" value="NZ_AZFK01000087.1"/>
</dbReference>
<evidence type="ECO:0000256" key="5">
    <source>
        <dbReference type="PIRSR" id="PIRSR019574-1"/>
    </source>
</evidence>
<dbReference type="PATRIC" id="fig|1423760.3.peg.861"/>
<dbReference type="GO" id="GO:0015846">
    <property type="term" value="P:polyamine transport"/>
    <property type="evidence" value="ECO:0007669"/>
    <property type="project" value="InterPro"/>
</dbReference>
<evidence type="ECO:0000256" key="3">
    <source>
        <dbReference type="ARBA" id="ARBA00022729"/>
    </source>
</evidence>
<dbReference type="CDD" id="cd13663">
    <property type="entry name" value="PBP2_PotD_PotF_like_2"/>
    <property type="match status" value="1"/>
</dbReference>
<evidence type="ECO:0000256" key="1">
    <source>
        <dbReference type="ARBA" id="ARBA00004418"/>
    </source>
</evidence>
<keyword evidence="4" id="KW-0574">Periplasm</keyword>
<dbReference type="PANTHER" id="PTHR30222:SF17">
    <property type="entry name" value="SPERMIDINE_PUTRESCINE-BINDING PERIPLASMIC PROTEIN"/>
    <property type="match status" value="1"/>
</dbReference>
<comment type="subcellular location">
    <subcellularLocation>
        <location evidence="1">Periplasm</location>
    </subcellularLocation>
</comment>
<accession>A0A0R1U8N1</accession>
<evidence type="ECO:0000256" key="4">
    <source>
        <dbReference type="ARBA" id="ARBA00022764"/>
    </source>
</evidence>
<dbReference type="GO" id="GO:0019808">
    <property type="term" value="F:polyamine binding"/>
    <property type="evidence" value="ECO:0007669"/>
    <property type="project" value="InterPro"/>
</dbReference>
<evidence type="ECO:0000313" key="6">
    <source>
        <dbReference type="EMBL" id="KRL87738.1"/>
    </source>
</evidence>
<dbReference type="PIRSF" id="PIRSF019574">
    <property type="entry name" value="Periplasmic_polyamine_BP"/>
    <property type="match status" value="1"/>
</dbReference>
<dbReference type="PRINTS" id="PR00909">
    <property type="entry name" value="SPERMDNBNDNG"/>
</dbReference>
<protein>
    <submittedName>
        <fullName evidence="6">Spermidine putrescine ABC superfamily ATP binding cassette transporter, binding protein</fullName>
    </submittedName>
</protein>
<proteinExistence type="predicted"/>
<organism evidence="6 7">
    <name type="scientific">Limosilactobacillus ingluviei DSM 15946</name>
    <dbReference type="NCBI Taxonomy" id="1423760"/>
    <lineage>
        <taxon>Bacteria</taxon>
        <taxon>Bacillati</taxon>
        <taxon>Bacillota</taxon>
        <taxon>Bacilli</taxon>
        <taxon>Lactobacillales</taxon>
        <taxon>Lactobacillaceae</taxon>
        <taxon>Limosilactobacillus</taxon>
    </lineage>
</organism>
<dbReference type="Proteomes" id="UP000050816">
    <property type="component" value="Unassembled WGS sequence"/>
</dbReference>
<name>A0A0R1U8N1_9LACO</name>
<dbReference type="InterPro" id="IPR006059">
    <property type="entry name" value="SBP"/>
</dbReference>
<feature type="binding site" evidence="5">
    <location>
        <position position="94"/>
    </location>
    <ligand>
        <name>spermidine</name>
        <dbReference type="ChEBI" id="CHEBI:57834"/>
    </ligand>
</feature>
<dbReference type="GO" id="GO:0042597">
    <property type="term" value="C:periplasmic space"/>
    <property type="evidence" value="ECO:0007669"/>
    <property type="project" value="UniProtKB-SubCell"/>
</dbReference>
<dbReference type="SUPFAM" id="SSF53850">
    <property type="entry name" value="Periplasmic binding protein-like II"/>
    <property type="match status" value="1"/>
</dbReference>
<sequence length="358" mass="41030">MKKLVAALVTLGLVIAGLLVWNHQLMAKQSAGATGSKTLVIYNWGDYIDPNLIKKFEKQTGYKVDYETFDSNEAMLTKIQQGGTRYDLVVPSEYTVQRMQKEHLLRKLDHRQLPNLKYLAPRFLNQSFDPGNQYSVPYFWGTLGIVYNDKLVAHPLKHWEQLWDPQYRNQVMVYDSARDMMAIALITQGHSVNTTNYGELQAAERKLQGLSQNTRAVVADEMKMYLKQDEAAIGIAYSGDAAEMMDVNPHLHYVVPTEGSNIWFDNFVIPKSAKNLKGAYAFMNFMLEPKNAAQNADYVGYATPNQAARKYLPKAVTHNQAFYPDAQTMKHLEVYRDLPKKVNQEYNDLFLEFKMFVK</sequence>
<dbReference type="PANTHER" id="PTHR30222">
    <property type="entry name" value="SPERMIDINE/PUTRESCINE-BINDING PERIPLASMIC PROTEIN"/>
    <property type="match status" value="1"/>
</dbReference>
<keyword evidence="3" id="KW-0732">Signal</keyword>
<dbReference type="GeneID" id="82933280"/>
<keyword evidence="2" id="KW-0813">Transport</keyword>
<dbReference type="Gene3D" id="3.40.190.10">
    <property type="entry name" value="Periplasmic binding protein-like II"/>
    <property type="match status" value="2"/>
</dbReference>
<dbReference type="InterPro" id="IPR001188">
    <property type="entry name" value="Sperm_putr-bd"/>
</dbReference>
<dbReference type="Pfam" id="PF13416">
    <property type="entry name" value="SBP_bac_8"/>
    <property type="match status" value="1"/>
</dbReference>
<evidence type="ECO:0000313" key="7">
    <source>
        <dbReference type="Proteomes" id="UP000050816"/>
    </source>
</evidence>
<dbReference type="EMBL" id="AZFK01000087">
    <property type="protein sequence ID" value="KRL87738.1"/>
    <property type="molecule type" value="Genomic_DNA"/>
</dbReference>